<evidence type="ECO:0000259" key="16">
    <source>
        <dbReference type="PROSITE" id="PS50975"/>
    </source>
</evidence>
<evidence type="ECO:0000256" key="12">
    <source>
        <dbReference type="ARBA" id="ARBA00042242"/>
    </source>
</evidence>
<gene>
    <name evidence="14 17" type="primary">purD</name>
    <name evidence="17" type="ordered locus">TREPR_3774</name>
</gene>
<dbReference type="Pfam" id="PF02844">
    <property type="entry name" value="GARS_N"/>
    <property type="match status" value="1"/>
</dbReference>
<evidence type="ECO:0000313" key="18">
    <source>
        <dbReference type="Proteomes" id="UP000009223"/>
    </source>
</evidence>
<dbReference type="NCBIfam" id="TIGR00877">
    <property type="entry name" value="purD"/>
    <property type="match status" value="1"/>
</dbReference>
<dbReference type="InterPro" id="IPR020559">
    <property type="entry name" value="PRibGlycinamide_synth_CS"/>
</dbReference>
<dbReference type="eggNOG" id="COG0151">
    <property type="taxonomic scope" value="Bacteria"/>
</dbReference>
<dbReference type="RefSeq" id="WP_015706560.1">
    <property type="nucleotide sequence ID" value="NC_015578.1"/>
</dbReference>
<evidence type="ECO:0000256" key="13">
    <source>
        <dbReference type="ARBA" id="ARBA00042864"/>
    </source>
</evidence>
<dbReference type="InterPro" id="IPR000115">
    <property type="entry name" value="PRibGlycinamide_synth"/>
</dbReference>
<keyword evidence="8 14" id="KW-0658">Purine biosynthesis</keyword>
<dbReference type="SMART" id="SM01209">
    <property type="entry name" value="GARS_A"/>
    <property type="match status" value="1"/>
</dbReference>
<evidence type="ECO:0000256" key="6">
    <source>
        <dbReference type="ARBA" id="ARBA00022723"/>
    </source>
</evidence>
<dbReference type="PROSITE" id="PS00184">
    <property type="entry name" value="GARS"/>
    <property type="match status" value="1"/>
</dbReference>
<dbReference type="EMBL" id="CP001843">
    <property type="protein sequence ID" value="AEF84613.1"/>
    <property type="molecule type" value="Genomic_DNA"/>
</dbReference>
<dbReference type="HAMAP" id="MF_00138">
    <property type="entry name" value="GARS"/>
    <property type="match status" value="1"/>
</dbReference>
<dbReference type="GO" id="GO:0009113">
    <property type="term" value="P:purine nucleobase biosynthetic process"/>
    <property type="evidence" value="ECO:0007669"/>
    <property type="project" value="InterPro"/>
</dbReference>
<reference evidence="18" key="1">
    <citation type="submission" date="2009-12" db="EMBL/GenBank/DDBJ databases">
        <title>Complete sequence of Treponema primitia strain ZAS-2.</title>
        <authorList>
            <person name="Tetu S.G."/>
            <person name="Matson E."/>
            <person name="Ren Q."/>
            <person name="Seshadri R."/>
            <person name="Elbourne L."/>
            <person name="Hassan K.A."/>
            <person name="Durkin A."/>
            <person name="Radune D."/>
            <person name="Mohamoud Y."/>
            <person name="Shay R."/>
            <person name="Jin S."/>
            <person name="Zhang X."/>
            <person name="Lucey K."/>
            <person name="Ballor N.R."/>
            <person name="Ottesen E."/>
            <person name="Rosenthal R."/>
            <person name="Allen A."/>
            <person name="Leadbetter J.R."/>
            <person name="Paulsen I.T."/>
        </authorList>
    </citation>
    <scope>NUCLEOTIDE SEQUENCE [LARGE SCALE GENOMIC DNA]</scope>
    <source>
        <strain evidence="18">ATCC BAA-887 / DSM 12427 / ZAS-2</strain>
    </source>
</reference>
<organism evidence="17 18">
    <name type="scientific">Treponema primitia (strain ATCC BAA-887 / DSM 12427 / ZAS-2)</name>
    <dbReference type="NCBI Taxonomy" id="545694"/>
    <lineage>
        <taxon>Bacteria</taxon>
        <taxon>Pseudomonadati</taxon>
        <taxon>Spirochaetota</taxon>
        <taxon>Spirochaetia</taxon>
        <taxon>Spirochaetales</taxon>
        <taxon>Treponemataceae</taxon>
        <taxon>Treponema</taxon>
    </lineage>
</organism>
<evidence type="ECO:0000256" key="10">
    <source>
        <dbReference type="ARBA" id="ARBA00023211"/>
    </source>
</evidence>
<dbReference type="Gene3D" id="3.30.470.20">
    <property type="entry name" value="ATP-grasp fold, B domain"/>
    <property type="match status" value="1"/>
</dbReference>
<protein>
    <recommendedName>
        <fullName evidence="4 14">Phosphoribosylamine--glycine ligase</fullName>
        <ecNumber evidence="4 14">6.3.4.13</ecNumber>
    </recommendedName>
    <alternativeName>
        <fullName evidence="14">GARS</fullName>
    </alternativeName>
    <alternativeName>
        <fullName evidence="12 14">Glycinamide ribonucleotide synthetase</fullName>
    </alternativeName>
    <alternativeName>
        <fullName evidence="13 14">Phosphoribosylglycinamide synthetase</fullName>
    </alternativeName>
</protein>
<dbReference type="InterPro" id="IPR020560">
    <property type="entry name" value="PRibGlycinamide_synth_C-dom"/>
</dbReference>
<dbReference type="InterPro" id="IPR011761">
    <property type="entry name" value="ATP-grasp"/>
</dbReference>
<evidence type="ECO:0000256" key="15">
    <source>
        <dbReference type="PROSITE-ProRule" id="PRU00409"/>
    </source>
</evidence>
<dbReference type="SMART" id="SM01210">
    <property type="entry name" value="GARS_C"/>
    <property type="match status" value="1"/>
</dbReference>
<dbReference type="InterPro" id="IPR037123">
    <property type="entry name" value="PRibGlycinamide_synth_C_sf"/>
</dbReference>
<name>F5YPR7_TREPZ</name>
<keyword evidence="6" id="KW-0479">Metal-binding</keyword>
<evidence type="ECO:0000313" key="17">
    <source>
        <dbReference type="EMBL" id="AEF84613.1"/>
    </source>
</evidence>
<dbReference type="InterPro" id="IPR016185">
    <property type="entry name" value="PreATP-grasp_dom_sf"/>
</dbReference>
<dbReference type="GO" id="GO:0005524">
    <property type="term" value="F:ATP binding"/>
    <property type="evidence" value="ECO:0007669"/>
    <property type="project" value="UniProtKB-UniRule"/>
</dbReference>
<comment type="catalytic activity">
    <reaction evidence="14">
        <text>5-phospho-beta-D-ribosylamine + glycine + ATP = N(1)-(5-phospho-beta-D-ribosyl)glycinamide + ADP + phosphate + H(+)</text>
        <dbReference type="Rhea" id="RHEA:17453"/>
        <dbReference type="ChEBI" id="CHEBI:15378"/>
        <dbReference type="ChEBI" id="CHEBI:30616"/>
        <dbReference type="ChEBI" id="CHEBI:43474"/>
        <dbReference type="ChEBI" id="CHEBI:57305"/>
        <dbReference type="ChEBI" id="CHEBI:58681"/>
        <dbReference type="ChEBI" id="CHEBI:143788"/>
        <dbReference type="ChEBI" id="CHEBI:456216"/>
        <dbReference type="EC" id="6.3.4.13"/>
    </reaction>
</comment>
<proteinExistence type="inferred from homology"/>
<comment type="pathway">
    <text evidence="3 14">Purine metabolism; IMP biosynthesis via de novo pathway; N(1)-(5-phospho-D-ribosyl)glycinamide from 5-phospho-alpha-D-ribose 1-diphosphate: step 2/2.</text>
</comment>
<dbReference type="HOGENOM" id="CLU_027420_3_1_12"/>
<comment type="similarity">
    <text evidence="11 14">Belongs to the GARS family.</text>
</comment>
<evidence type="ECO:0000256" key="5">
    <source>
        <dbReference type="ARBA" id="ARBA00022598"/>
    </source>
</evidence>
<dbReference type="SUPFAM" id="SSF56059">
    <property type="entry name" value="Glutathione synthetase ATP-binding domain-like"/>
    <property type="match status" value="1"/>
</dbReference>
<dbReference type="Gene3D" id="3.40.50.20">
    <property type="match status" value="1"/>
</dbReference>
<dbReference type="Pfam" id="PF01071">
    <property type="entry name" value="GARS_A"/>
    <property type="match status" value="1"/>
</dbReference>
<dbReference type="InterPro" id="IPR011054">
    <property type="entry name" value="Rudment_hybrid_motif"/>
</dbReference>
<comment type="cofactor">
    <cofactor evidence="2">
        <name>Mg(2+)</name>
        <dbReference type="ChEBI" id="CHEBI:18420"/>
    </cofactor>
</comment>
<dbReference type="UniPathway" id="UPA00074">
    <property type="reaction ID" value="UER00125"/>
</dbReference>
<evidence type="ECO:0000256" key="11">
    <source>
        <dbReference type="ARBA" id="ARBA00038345"/>
    </source>
</evidence>
<dbReference type="OrthoDB" id="9807240at2"/>
<evidence type="ECO:0000256" key="3">
    <source>
        <dbReference type="ARBA" id="ARBA00005174"/>
    </source>
</evidence>
<dbReference type="GO" id="GO:0004637">
    <property type="term" value="F:phosphoribosylamine-glycine ligase activity"/>
    <property type="evidence" value="ECO:0007669"/>
    <property type="project" value="UniProtKB-UniRule"/>
</dbReference>
<feature type="domain" description="ATP-grasp" evidence="16">
    <location>
        <begin position="115"/>
        <end position="331"/>
    </location>
</feature>
<dbReference type="KEGG" id="tpi:TREPR_3774"/>
<evidence type="ECO:0000256" key="14">
    <source>
        <dbReference type="HAMAP-Rule" id="MF_00138"/>
    </source>
</evidence>
<dbReference type="Proteomes" id="UP000009223">
    <property type="component" value="Chromosome"/>
</dbReference>
<accession>F5YPR7</accession>
<comment type="cofactor">
    <cofactor evidence="1">
        <name>Mn(2+)</name>
        <dbReference type="ChEBI" id="CHEBI:29035"/>
    </cofactor>
</comment>
<evidence type="ECO:0000256" key="1">
    <source>
        <dbReference type="ARBA" id="ARBA00001936"/>
    </source>
</evidence>
<dbReference type="STRING" id="545694.TREPR_3774"/>
<evidence type="ECO:0000256" key="7">
    <source>
        <dbReference type="ARBA" id="ARBA00022741"/>
    </source>
</evidence>
<dbReference type="Gene3D" id="3.90.600.10">
    <property type="entry name" value="Phosphoribosylglycinamide synthetase, C-terminal domain"/>
    <property type="match status" value="1"/>
</dbReference>
<dbReference type="PANTHER" id="PTHR43472">
    <property type="entry name" value="PHOSPHORIBOSYLAMINE--GLYCINE LIGASE"/>
    <property type="match status" value="1"/>
</dbReference>
<reference evidence="17 18" key="2">
    <citation type="journal article" date="2011" name="ISME J.">
        <title>RNA-seq reveals cooperative metabolic interactions between two termite-gut spirochete species in co-culture.</title>
        <authorList>
            <person name="Rosenthal A.Z."/>
            <person name="Matson E.G."/>
            <person name="Eldar A."/>
            <person name="Leadbetter J.R."/>
        </authorList>
    </citation>
    <scope>NUCLEOTIDE SEQUENCE [LARGE SCALE GENOMIC DNA]</scope>
    <source>
        <strain evidence="18">ATCC BAA-887 / DSM 12427 / ZAS-2</strain>
    </source>
</reference>
<dbReference type="InterPro" id="IPR013815">
    <property type="entry name" value="ATP_grasp_subdomain_1"/>
</dbReference>
<keyword evidence="9 15" id="KW-0067">ATP-binding</keyword>
<dbReference type="GO" id="GO:0006189">
    <property type="term" value="P:'de novo' IMP biosynthetic process"/>
    <property type="evidence" value="ECO:0007669"/>
    <property type="project" value="UniProtKB-UniRule"/>
</dbReference>
<dbReference type="PROSITE" id="PS50975">
    <property type="entry name" value="ATP_GRASP"/>
    <property type="match status" value="1"/>
</dbReference>
<dbReference type="InterPro" id="IPR020562">
    <property type="entry name" value="PRibGlycinamide_synth_N"/>
</dbReference>
<dbReference type="GO" id="GO:0046872">
    <property type="term" value="F:metal ion binding"/>
    <property type="evidence" value="ECO:0007669"/>
    <property type="project" value="UniProtKB-KW"/>
</dbReference>
<dbReference type="PANTHER" id="PTHR43472:SF1">
    <property type="entry name" value="PHOSPHORIBOSYLAMINE--GLYCINE LIGASE, CHLOROPLASTIC"/>
    <property type="match status" value="1"/>
</dbReference>
<keyword evidence="5 14" id="KW-0436">Ligase</keyword>
<dbReference type="Gene3D" id="3.30.1490.20">
    <property type="entry name" value="ATP-grasp fold, A domain"/>
    <property type="match status" value="1"/>
</dbReference>
<dbReference type="SUPFAM" id="SSF51246">
    <property type="entry name" value="Rudiment single hybrid motif"/>
    <property type="match status" value="1"/>
</dbReference>
<dbReference type="FunFam" id="3.40.50.20:FF:000006">
    <property type="entry name" value="Phosphoribosylamine--glycine ligase, chloroplastic"/>
    <property type="match status" value="1"/>
</dbReference>
<keyword evidence="18" id="KW-1185">Reference proteome</keyword>
<dbReference type="AlphaFoldDB" id="F5YPR7"/>
<evidence type="ECO:0000256" key="4">
    <source>
        <dbReference type="ARBA" id="ARBA00013255"/>
    </source>
</evidence>
<evidence type="ECO:0000256" key="8">
    <source>
        <dbReference type="ARBA" id="ARBA00022755"/>
    </source>
</evidence>
<evidence type="ECO:0000256" key="9">
    <source>
        <dbReference type="ARBA" id="ARBA00022840"/>
    </source>
</evidence>
<evidence type="ECO:0000256" key="2">
    <source>
        <dbReference type="ARBA" id="ARBA00001946"/>
    </source>
</evidence>
<dbReference type="Pfam" id="PF02843">
    <property type="entry name" value="GARS_C"/>
    <property type="match status" value="1"/>
</dbReference>
<dbReference type="SUPFAM" id="SSF52440">
    <property type="entry name" value="PreATP-grasp domain"/>
    <property type="match status" value="1"/>
</dbReference>
<keyword evidence="7 15" id="KW-0547">Nucleotide-binding</keyword>
<dbReference type="InterPro" id="IPR020561">
    <property type="entry name" value="PRibGlycinamid_synth_ATP-grasp"/>
</dbReference>
<keyword evidence="10" id="KW-0464">Manganese</keyword>
<dbReference type="EC" id="6.3.4.13" evidence="4 14"/>
<sequence>MKVLIIGSGGREHALAWKLAGSEQVERVYVAPGNGGTALEEKCENVPAGLGDPASEAGQEALAGFVRQAGIGLTVVGPEVPLAEGIVDRFRAVGLAIVGPDKKAARLEASKVFSKAFMNKYGVRAAGSRDFIDPAKALDHAKDHFSGPAPAPLVIKADGLAAGKGVVIAADLAEAETCLSSFMKDGALGAAGSSVVLEEFLEGKEVSVLAAVSVRPGSKGVIKPFVSARDHKRRFDGAQGPNTGGMGSIAPVPDFTAAAQKDFETAILQTTLKGMEAEGMDYRGFIFFGLMVKNDRCSLLEYNVRLGDPETQAVLPLSDFDFAGLCAAILDNTLEKFPLTWKAGAVCAPVAVADGYPGAYRKGDPIAVNEAALAKTGARLFIAGAEKVTDTVLRSSGGRVLAVSAWGADADQAWARAYEALGAVSFEGMAYRKDIGRESTSSP</sequence>